<dbReference type="GO" id="GO:0006882">
    <property type="term" value="P:intracellular zinc ion homeostasis"/>
    <property type="evidence" value="ECO:0007669"/>
    <property type="project" value="TreeGrafter"/>
</dbReference>
<proteinExistence type="predicted"/>
<dbReference type="InterPro" id="IPR003689">
    <property type="entry name" value="ZIP"/>
</dbReference>
<dbReference type="PANTHER" id="PTHR16950">
    <property type="entry name" value="ZINC TRANSPORTER SLC39A7 HISTIDINE-RICH MEMBRANE PROTEIN KE4"/>
    <property type="match status" value="1"/>
</dbReference>
<evidence type="ECO:0000256" key="4">
    <source>
        <dbReference type="ARBA" id="ARBA00023136"/>
    </source>
</evidence>
<reference evidence="6 7" key="1">
    <citation type="journal article" date="2019" name="ISME J.">
        <title>Genome analyses of uncultured TG2/ZB3 bacteria in 'Margulisbacteria' specifically attached to ectosymbiotic spirochetes of protists in the termite gut.</title>
        <authorList>
            <person name="Utami Y.D."/>
            <person name="Kuwahara H."/>
            <person name="Igai K."/>
            <person name="Murakami T."/>
            <person name="Sugaya K."/>
            <person name="Morikawa T."/>
            <person name="Nagura Y."/>
            <person name="Yuki M."/>
            <person name="Deevong P."/>
            <person name="Inoue T."/>
            <person name="Kihara K."/>
            <person name="Lo N."/>
            <person name="Yamada A."/>
            <person name="Ohkuma M."/>
            <person name="Hongoh Y."/>
        </authorList>
    </citation>
    <scope>NUCLEOTIDE SEQUENCE [LARGE SCALE GENOMIC DNA]</scope>
    <source>
        <strain evidence="6">NkOx7-02</strain>
    </source>
</reference>
<evidence type="ECO:0000313" key="6">
    <source>
        <dbReference type="EMBL" id="GBR77154.1"/>
    </source>
</evidence>
<dbReference type="GO" id="GO:0005385">
    <property type="term" value="F:zinc ion transmembrane transporter activity"/>
    <property type="evidence" value="ECO:0007669"/>
    <property type="project" value="TreeGrafter"/>
</dbReference>
<feature type="transmembrane region" description="Helical" evidence="5">
    <location>
        <begin position="107"/>
        <end position="127"/>
    </location>
</feature>
<comment type="subcellular location">
    <subcellularLocation>
        <location evidence="1">Membrane</location>
        <topology evidence="1">Multi-pass membrane protein</topology>
    </subcellularLocation>
</comment>
<keyword evidence="3 5" id="KW-1133">Transmembrane helix</keyword>
<dbReference type="PANTHER" id="PTHR16950:SF16">
    <property type="entry name" value="ZINC TRANSPORTER ZIP13"/>
    <property type="match status" value="1"/>
</dbReference>
<comment type="caution">
    <text evidence="6">The sequence shown here is derived from an EMBL/GenBank/DDBJ whole genome shotgun (WGS) entry which is preliminary data.</text>
</comment>
<evidence type="ECO:0000256" key="2">
    <source>
        <dbReference type="ARBA" id="ARBA00022692"/>
    </source>
</evidence>
<name>A0A388TK24_9BACT</name>
<keyword evidence="2 5" id="KW-0812">Transmembrane</keyword>
<accession>A0A388TK24</accession>
<gene>
    <name evidence="6" type="primary">zupT</name>
    <name evidence="6" type="ORF">NO2_1585</name>
</gene>
<protein>
    <submittedName>
        <fullName evidence="6">Zinc transporter</fullName>
    </submittedName>
</protein>
<organism evidence="6 7">
    <name type="scientific">Candidatus Termititenax persephonae</name>
    <dbReference type="NCBI Taxonomy" id="2218525"/>
    <lineage>
        <taxon>Bacteria</taxon>
        <taxon>Bacillati</taxon>
        <taxon>Candidatus Margulisiibacteriota</taxon>
        <taxon>Candidatus Termititenacia</taxon>
        <taxon>Candidatus Termititenacales</taxon>
        <taxon>Candidatus Termititenacaceae</taxon>
        <taxon>Candidatus Termititenax</taxon>
    </lineage>
</organism>
<feature type="non-terminal residue" evidence="6">
    <location>
        <position position="1"/>
    </location>
</feature>
<evidence type="ECO:0000256" key="5">
    <source>
        <dbReference type="SAM" id="Phobius"/>
    </source>
</evidence>
<feature type="transmembrane region" description="Helical" evidence="5">
    <location>
        <begin position="47"/>
        <end position="68"/>
    </location>
</feature>
<keyword evidence="7" id="KW-1185">Reference proteome</keyword>
<evidence type="ECO:0000313" key="7">
    <source>
        <dbReference type="Proteomes" id="UP000275925"/>
    </source>
</evidence>
<evidence type="ECO:0000256" key="3">
    <source>
        <dbReference type="ARBA" id="ARBA00022989"/>
    </source>
</evidence>
<dbReference type="Proteomes" id="UP000275925">
    <property type="component" value="Unassembled WGS sequence"/>
</dbReference>
<dbReference type="Pfam" id="PF02535">
    <property type="entry name" value="Zip"/>
    <property type="match status" value="1"/>
</dbReference>
<keyword evidence="4 5" id="KW-0472">Membrane</keyword>
<dbReference type="GO" id="GO:0016020">
    <property type="term" value="C:membrane"/>
    <property type="evidence" value="ECO:0007669"/>
    <property type="project" value="UniProtKB-SubCell"/>
</dbReference>
<dbReference type="EMBL" id="BGZO01000123">
    <property type="protein sequence ID" value="GBR77154.1"/>
    <property type="molecule type" value="Genomic_DNA"/>
</dbReference>
<evidence type="ECO:0000256" key="1">
    <source>
        <dbReference type="ARBA" id="ARBA00004141"/>
    </source>
</evidence>
<feature type="transmembrane region" description="Helical" evidence="5">
    <location>
        <begin position="74"/>
        <end position="95"/>
    </location>
</feature>
<sequence>LIIGGSFCVNAGLGWITTLTILTHEIPQELGDFGVLIYGGLGKTQALFFNFLSALTAVVGTLLGFFFAARFAQFIGLLLPFTAGGFIYIAGSDLIPELHEVQDKKQSLLTMLTFVCGLLFMYALTFLPAA</sequence>
<dbReference type="AlphaFoldDB" id="A0A388TK24"/>